<reference evidence="2" key="1">
    <citation type="submission" date="2022-02" db="EMBL/GenBank/DDBJ databases">
        <title>Halalkalibacter sp. nov. isolated from Lonar Lake, India.</title>
        <authorList>
            <person name="Joshi A."/>
            <person name="Thite S."/>
            <person name="Lodha T."/>
        </authorList>
    </citation>
    <scope>NUCLEOTIDE SEQUENCE</scope>
    <source>
        <strain evidence="2">MEB205</strain>
    </source>
</reference>
<feature type="transmembrane region" description="Helical" evidence="1">
    <location>
        <begin position="47"/>
        <end position="73"/>
    </location>
</feature>
<dbReference type="EMBL" id="JAKRYL010000010">
    <property type="protein sequence ID" value="MCL7747664.1"/>
    <property type="molecule type" value="Genomic_DNA"/>
</dbReference>
<keyword evidence="1" id="KW-0472">Membrane</keyword>
<dbReference type="AlphaFoldDB" id="A0A9X2CT57"/>
<evidence type="ECO:0000313" key="3">
    <source>
        <dbReference type="Proteomes" id="UP001139150"/>
    </source>
</evidence>
<keyword evidence="3" id="KW-1185">Reference proteome</keyword>
<proteinExistence type="predicted"/>
<dbReference type="RefSeq" id="WP_250096562.1">
    <property type="nucleotide sequence ID" value="NZ_JAKRYL010000010.1"/>
</dbReference>
<comment type="caution">
    <text evidence="2">The sequence shown here is derived from an EMBL/GenBank/DDBJ whole genome shotgun (WGS) entry which is preliminary data.</text>
</comment>
<evidence type="ECO:0000313" key="2">
    <source>
        <dbReference type="EMBL" id="MCL7747664.1"/>
    </source>
</evidence>
<gene>
    <name evidence="2" type="ORF">MF646_11095</name>
</gene>
<evidence type="ECO:0000256" key="1">
    <source>
        <dbReference type="SAM" id="Phobius"/>
    </source>
</evidence>
<feature type="transmembrane region" description="Helical" evidence="1">
    <location>
        <begin position="196"/>
        <end position="215"/>
    </location>
</feature>
<dbReference type="Proteomes" id="UP001139150">
    <property type="component" value="Unassembled WGS sequence"/>
</dbReference>
<keyword evidence="1" id="KW-1133">Transmembrane helix</keyword>
<feature type="transmembrane region" description="Helical" evidence="1">
    <location>
        <begin position="128"/>
        <end position="154"/>
    </location>
</feature>
<feature type="transmembrane region" description="Helical" evidence="1">
    <location>
        <begin position="20"/>
        <end position="41"/>
    </location>
</feature>
<keyword evidence="1" id="KW-0812">Transmembrane</keyword>
<organism evidence="2 3">
    <name type="scientific">Halalkalibacter alkaliphilus</name>
    <dbReference type="NCBI Taxonomy" id="2917993"/>
    <lineage>
        <taxon>Bacteria</taxon>
        <taxon>Bacillati</taxon>
        <taxon>Bacillota</taxon>
        <taxon>Bacilli</taxon>
        <taxon>Bacillales</taxon>
        <taxon>Bacillaceae</taxon>
        <taxon>Halalkalibacter</taxon>
    </lineage>
</organism>
<accession>A0A9X2CT57</accession>
<protein>
    <submittedName>
        <fullName evidence="2">DUF624 domain-containing protein</fullName>
    </submittedName>
</protein>
<name>A0A9X2CT57_9BACI</name>
<sequence length="225" mass="25914">MGKLISGFFLVSEWISRFAVANLLWLAFTFPVWIVVLNTIMLKSYDLSILIVLYVTVTAPLVVFPATSALFAVSRDWAMEKEQDTVIRDYWNYYRENYKSSLKIGIVLTTAWGVPVGDIFYFSDITPFVTYVFVGIGLFLFVITIHSFSVMVHYDIRVSDVLRKALFFTVAKPLISFIIIMTTAIILFVSVNQLRFLLIFFSFSIISFISISLFLKMYSMLIEKK</sequence>
<feature type="transmembrane region" description="Helical" evidence="1">
    <location>
        <begin position="104"/>
        <end position="122"/>
    </location>
</feature>
<feature type="transmembrane region" description="Helical" evidence="1">
    <location>
        <begin position="166"/>
        <end position="190"/>
    </location>
</feature>
<dbReference type="InterPro" id="IPR006938">
    <property type="entry name" value="DUF624"/>
</dbReference>
<dbReference type="Pfam" id="PF04854">
    <property type="entry name" value="DUF624"/>
    <property type="match status" value="1"/>
</dbReference>